<evidence type="ECO:0000256" key="6">
    <source>
        <dbReference type="ARBA" id="ARBA00023136"/>
    </source>
</evidence>
<evidence type="ECO:0000313" key="10">
    <source>
        <dbReference type="Proteomes" id="UP000245474"/>
    </source>
</evidence>
<keyword evidence="3" id="KW-1003">Cell membrane</keyword>
<evidence type="ECO:0000313" key="9">
    <source>
        <dbReference type="EMBL" id="PWG63720.1"/>
    </source>
</evidence>
<dbReference type="Pfam" id="PF02472">
    <property type="entry name" value="ExbD"/>
    <property type="match status" value="1"/>
</dbReference>
<evidence type="ECO:0000256" key="1">
    <source>
        <dbReference type="ARBA" id="ARBA00004162"/>
    </source>
</evidence>
<dbReference type="EMBL" id="QFFI01000009">
    <property type="protein sequence ID" value="PWG63720.1"/>
    <property type="molecule type" value="Genomic_DNA"/>
</dbReference>
<evidence type="ECO:0000256" key="2">
    <source>
        <dbReference type="ARBA" id="ARBA00005811"/>
    </source>
</evidence>
<dbReference type="AlphaFoldDB" id="A0A2U2N3P0"/>
<evidence type="ECO:0000256" key="4">
    <source>
        <dbReference type="ARBA" id="ARBA00022692"/>
    </source>
</evidence>
<comment type="caution">
    <text evidence="9">The sequence shown here is derived from an EMBL/GenBank/DDBJ whole genome shotgun (WGS) entry which is preliminary data.</text>
</comment>
<dbReference type="Proteomes" id="UP000245474">
    <property type="component" value="Unassembled WGS sequence"/>
</dbReference>
<dbReference type="GO" id="GO:0005886">
    <property type="term" value="C:plasma membrane"/>
    <property type="evidence" value="ECO:0007669"/>
    <property type="project" value="UniProtKB-SubCell"/>
</dbReference>
<feature type="transmembrane region" description="Helical" evidence="8">
    <location>
        <begin position="21"/>
        <end position="41"/>
    </location>
</feature>
<organism evidence="9 10">
    <name type="scientific">Sediminicurvatus halobius</name>
    <dbReference type="NCBI Taxonomy" id="2182432"/>
    <lineage>
        <taxon>Bacteria</taxon>
        <taxon>Pseudomonadati</taxon>
        <taxon>Pseudomonadota</taxon>
        <taxon>Gammaproteobacteria</taxon>
        <taxon>Chromatiales</taxon>
        <taxon>Ectothiorhodospiraceae</taxon>
        <taxon>Sediminicurvatus</taxon>
    </lineage>
</organism>
<keyword evidence="4 7" id="KW-0812">Transmembrane</keyword>
<keyword evidence="6 8" id="KW-0472">Membrane</keyword>
<dbReference type="GO" id="GO:0015031">
    <property type="term" value="P:protein transport"/>
    <property type="evidence" value="ECO:0007669"/>
    <property type="project" value="UniProtKB-KW"/>
</dbReference>
<comment type="similarity">
    <text evidence="2 7">Belongs to the ExbD/TolR family.</text>
</comment>
<name>A0A2U2N3P0_9GAMM</name>
<reference evidence="9 10" key="1">
    <citation type="submission" date="2018-05" db="EMBL/GenBank/DDBJ databases">
        <title>Spiribacter halobius sp. nov., a moderately halophilic bacterium isolated from marine solar saltern.</title>
        <authorList>
            <person name="Zheng W.-S."/>
            <person name="Lu D.-C."/>
            <person name="Du Z.-J."/>
        </authorList>
    </citation>
    <scope>NUCLEOTIDE SEQUENCE [LARGE SCALE GENOMIC DNA]</scope>
    <source>
        <strain evidence="9 10">E85</strain>
    </source>
</reference>
<dbReference type="GO" id="GO:0022857">
    <property type="term" value="F:transmembrane transporter activity"/>
    <property type="evidence" value="ECO:0007669"/>
    <property type="project" value="InterPro"/>
</dbReference>
<keyword evidence="5 8" id="KW-1133">Transmembrane helix</keyword>
<evidence type="ECO:0000256" key="8">
    <source>
        <dbReference type="SAM" id="Phobius"/>
    </source>
</evidence>
<comment type="subcellular location">
    <subcellularLocation>
        <location evidence="1">Cell membrane</location>
        <topology evidence="1">Single-pass membrane protein</topology>
    </subcellularLocation>
    <subcellularLocation>
        <location evidence="7">Cell membrane</location>
        <topology evidence="7">Single-pass type II membrane protein</topology>
    </subcellularLocation>
</comment>
<dbReference type="Gene3D" id="3.30.420.270">
    <property type="match status" value="1"/>
</dbReference>
<dbReference type="PANTHER" id="PTHR30558">
    <property type="entry name" value="EXBD MEMBRANE COMPONENT OF PMF-DRIVEN MACROMOLECULE IMPORT SYSTEM"/>
    <property type="match status" value="1"/>
</dbReference>
<evidence type="ECO:0000256" key="3">
    <source>
        <dbReference type="ARBA" id="ARBA00022475"/>
    </source>
</evidence>
<evidence type="ECO:0000256" key="7">
    <source>
        <dbReference type="RuleBase" id="RU003879"/>
    </source>
</evidence>
<dbReference type="RefSeq" id="WP_109677842.1">
    <property type="nucleotide sequence ID" value="NZ_CP086615.1"/>
</dbReference>
<keyword evidence="7" id="KW-0653">Protein transport</keyword>
<accession>A0A2U2N3P0</accession>
<proteinExistence type="inferred from homology"/>
<keyword evidence="10" id="KW-1185">Reference proteome</keyword>
<gene>
    <name evidence="9" type="ORF">DEM34_07530</name>
</gene>
<evidence type="ECO:0000256" key="5">
    <source>
        <dbReference type="ARBA" id="ARBA00022989"/>
    </source>
</evidence>
<keyword evidence="7" id="KW-0813">Transport</keyword>
<dbReference type="InterPro" id="IPR003400">
    <property type="entry name" value="ExbD"/>
</dbReference>
<sequence length="139" mass="15484">MIGEPRPFEQQARPRNDDERILPLINVVFLLLIFFMIAGQLSATDAFRVEPAESRSEGRPEREDILVLVGADGRLAVDDEEIAPEALVGNLRERLEGQDAVRVRLKADARAAATEVVAIMEQLRSAGVERLQLLTVPER</sequence>
<dbReference type="OrthoDB" id="7359438at2"/>
<protein>
    <submittedName>
        <fullName evidence="9">Biopolymer transporter ExbD</fullName>
    </submittedName>
</protein>